<sequence>MKMNYQVWVFKTAMKLSILLSLFIYASSATNYTVGGELGWDLDSHIQTWSSSRNFSVGDTLVFVYTPVHNVLEVDEVGYNACASDDPISVADDGNTTVTLDSFGTRYSFVELMVIAALD</sequence>
<accession>A0A4Y7I3Y3</accession>
<dbReference type="GO" id="GO:0005886">
    <property type="term" value="C:plasma membrane"/>
    <property type="evidence" value="ECO:0007669"/>
    <property type="project" value="TreeGrafter"/>
</dbReference>
<evidence type="ECO:0000313" key="2">
    <source>
        <dbReference type="EMBL" id="RZC43583.1"/>
    </source>
</evidence>
<gene>
    <name evidence="2" type="ORF">C5167_036531</name>
</gene>
<dbReference type="CDD" id="cd04216">
    <property type="entry name" value="Phytocyanin"/>
    <property type="match status" value="1"/>
</dbReference>
<organism evidence="2 3">
    <name type="scientific">Papaver somniferum</name>
    <name type="common">Opium poppy</name>
    <dbReference type="NCBI Taxonomy" id="3469"/>
    <lineage>
        <taxon>Eukaryota</taxon>
        <taxon>Viridiplantae</taxon>
        <taxon>Streptophyta</taxon>
        <taxon>Embryophyta</taxon>
        <taxon>Tracheophyta</taxon>
        <taxon>Spermatophyta</taxon>
        <taxon>Magnoliopsida</taxon>
        <taxon>Ranunculales</taxon>
        <taxon>Papaveraceae</taxon>
        <taxon>Papaveroideae</taxon>
        <taxon>Papaver</taxon>
    </lineage>
</organism>
<dbReference type="InterPro" id="IPR039391">
    <property type="entry name" value="Phytocyanin-like"/>
</dbReference>
<dbReference type="Proteomes" id="UP000316621">
    <property type="component" value="Chromosome 1"/>
</dbReference>
<protein>
    <recommendedName>
        <fullName evidence="1">Phytocyanin domain-containing protein</fullName>
    </recommendedName>
</protein>
<evidence type="ECO:0000259" key="1">
    <source>
        <dbReference type="PROSITE" id="PS51485"/>
    </source>
</evidence>
<feature type="domain" description="Phytocyanin" evidence="1">
    <location>
        <begin position="30"/>
        <end position="119"/>
    </location>
</feature>
<proteinExistence type="predicted"/>
<dbReference type="SUPFAM" id="SSF49503">
    <property type="entry name" value="Cupredoxins"/>
    <property type="match status" value="1"/>
</dbReference>
<dbReference type="Gene3D" id="2.60.40.420">
    <property type="entry name" value="Cupredoxins - blue copper proteins"/>
    <property type="match status" value="1"/>
</dbReference>
<name>A0A4Y7I3Y3_PAPSO</name>
<dbReference type="InterPro" id="IPR003245">
    <property type="entry name" value="Phytocyanin_dom"/>
</dbReference>
<dbReference type="PROSITE" id="PS51485">
    <property type="entry name" value="PHYTOCYANIN"/>
    <property type="match status" value="1"/>
</dbReference>
<evidence type="ECO:0000313" key="3">
    <source>
        <dbReference type="Proteomes" id="UP000316621"/>
    </source>
</evidence>
<dbReference type="Gramene" id="RZC43583">
    <property type="protein sequence ID" value="RZC43583"/>
    <property type="gene ID" value="C5167_036531"/>
</dbReference>
<dbReference type="OMA" id="CLENMYL"/>
<dbReference type="InterPro" id="IPR008972">
    <property type="entry name" value="Cupredoxin"/>
</dbReference>
<dbReference type="GO" id="GO:0009055">
    <property type="term" value="F:electron transfer activity"/>
    <property type="evidence" value="ECO:0007669"/>
    <property type="project" value="InterPro"/>
</dbReference>
<dbReference type="PANTHER" id="PTHR33021:SF339">
    <property type="entry name" value="OS07G0570600 PROTEIN"/>
    <property type="match status" value="1"/>
</dbReference>
<dbReference type="PANTHER" id="PTHR33021">
    <property type="entry name" value="BLUE COPPER PROTEIN"/>
    <property type="match status" value="1"/>
</dbReference>
<dbReference type="Pfam" id="PF02298">
    <property type="entry name" value="Cu_bind_like"/>
    <property type="match status" value="1"/>
</dbReference>
<dbReference type="AlphaFoldDB" id="A0A4Y7I3Y3"/>
<dbReference type="EMBL" id="CM010715">
    <property type="protein sequence ID" value="RZC43583.1"/>
    <property type="molecule type" value="Genomic_DNA"/>
</dbReference>
<reference evidence="2 3" key="1">
    <citation type="journal article" date="2018" name="Science">
        <title>The opium poppy genome and morphinan production.</title>
        <authorList>
            <person name="Guo L."/>
            <person name="Winzer T."/>
            <person name="Yang X."/>
            <person name="Li Y."/>
            <person name="Ning Z."/>
            <person name="He Z."/>
            <person name="Teodor R."/>
            <person name="Lu Y."/>
            <person name="Bowser T.A."/>
            <person name="Graham I.A."/>
            <person name="Ye K."/>
        </authorList>
    </citation>
    <scope>NUCLEOTIDE SEQUENCE [LARGE SCALE GENOMIC DNA]</scope>
    <source>
        <strain evidence="3">cv. HN1</strain>
        <tissue evidence="2">Leaves</tissue>
    </source>
</reference>
<keyword evidence="3" id="KW-1185">Reference proteome</keyword>